<evidence type="ECO:0000313" key="1">
    <source>
        <dbReference type="EMBL" id="RGE67793.1"/>
    </source>
</evidence>
<gene>
    <name evidence="1" type="ORF">DXC40_09945</name>
</gene>
<protein>
    <submittedName>
        <fullName evidence="1">Uncharacterized protein</fullName>
    </submittedName>
</protein>
<reference evidence="1 2" key="1">
    <citation type="submission" date="2018-08" db="EMBL/GenBank/DDBJ databases">
        <title>A genome reference for cultivated species of the human gut microbiota.</title>
        <authorList>
            <person name="Zou Y."/>
            <person name="Xue W."/>
            <person name="Luo G."/>
        </authorList>
    </citation>
    <scope>NUCLEOTIDE SEQUENCE [LARGE SCALE GENOMIC DNA]</scope>
    <source>
        <strain evidence="1 2">TF05-12AC</strain>
    </source>
</reference>
<comment type="caution">
    <text evidence="1">The sequence shown here is derived from an EMBL/GenBank/DDBJ whole genome shotgun (WGS) entry which is preliminary data.</text>
</comment>
<dbReference type="EMBL" id="QVME01000004">
    <property type="protein sequence ID" value="RGE67793.1"/>
    <property type="molecule type" value="Genomic_DNA"/>
</dbReference>
<sequence>MLARLQNALITSCAASRIQFRVSGSGRAEKARDFPGPFLKKRTLWRAHALTTDAAEAKYYGSRRIAISN</sequence>
<name>A0A3E3IL59_9FIRM</name>
<organism evidence="1 2">
    <name type="scientific">Anaerotruncus colihominis</name>
    <dbReference type="NCBI Taxonomy" id="169435"/>
    <lineage>
        <taxon>Bacteria</taxon>
        <taxon>Bacillati</taxon>
        <taxon>Bacillota</taxon>
        <taxon>Clostridia</taxon>
        <taxon>Eubacteriales</taxon>
        <taxon>Oscillospiraceae</taxon>
        <taxon>Anaerotruncus</taxon>
    </lineage>
</organism>
<proteinExistence type="predicted"/>
<dbReference type="AlphaFoldDB" id="A0A3E3IL59"/>
<dbReference type="Proteomes" id="UP000260828">
    <property type="component" value="Unassembled WGS sequence"/>
</dbReference>
<accession>A0A3E3IL59</accession>
<evidence type="ECO:0000313" key="2">
    <source>
        <dbReference type="Proteomes" id="UP000260828"/>
    </source>
</evidence>